<sequence length="158" mass="16752">MRAVQLIERVLDAERPGFVFFRVPLRGFRRLRFGSPTGSTQEAHAAAVVEHGTVGERDEREHTARFDPGLLHAAPEHGDVEGVSCGHDHVDDCTGNHVGSQLGDGPGTAVVAGGSRPADGGALPVSRSFWPCRPTSPSPTSPPPDRTSRTWSATTSVP</sequence>
<proteinExistence type="predicted"/>
<evidence type="ECO:0000256" key="1">
    <source>
        <dbReference type="SAM" id="MobiDB-lite"/>
    </source>
</evidence>
<dbReference type="EMBL" id="JBGGTQ010000004">
    <property type="protein sequence ID" value="MEZ0492544.1"/>
    <property type="molecule type" value="Genomic_DNA"/>
</dbReference>
<gene>
    <name evidence="2" type="ORF">AB2L28_09875</name>
</gene>
<accession>A0ABV4I1J3</accession>
<feature type="region of interest" description="Disordered" evidence="1">
    <location>
        <begin position="100"/>
        <end position="158"/>
    </location>
</feature>
<dbReference type="Proteomes" id="UP001566476">
    <property type="component" value="Unassembled WGS sequence"/>
</dbReference>
<reference evidence="2 3" key="1">
    <citation type="submission" date="2024-07" db="EMBL/GenBank/DDBJ databases">
        <authorList>
            <person name="Thanompreechachai J."/>
            <person name="Duangmal K."/>
        </authorList>
    </citation>
    <scope>NUCLEOTIDE SEQUENCE [LARGE SCALE GENOMIC DNA]</scope>
    <source>
        <strain evidence="2 3">TBRC 1896</strain>
    </source>
</reference>
<feature type="compositionally biased region" description="Pro residues" evidence="1">
    <location>
        <begin position="134"/>
        <end position="145"/>
    </location>
</feature>
<organism evidence="2 3">
    <name type="scientific">Kineococcus mangrovi</name>
    <dbReference type="NCBI Taxonomy" id="1660183"/>
    <lineage>
        <taxon>Bacteria</taxon>
        <taxon>Bacillati</taxon>
        <taxon>Actinomycetota</taxon>
        <taxon>Actinomycetes</taxon>
        <taxon>Kineosporiales</taxon>
        <taxon>Kineosporiaceae</taxon>
        <taxon>Kineococcus</taxon>
    </lineage>
</organism>
<comment type="caution">
    <text evidence="2">The sequence shown here is derived from an EMBL/GenBank/DDBJ whole genome shotgun (WGS) entry which is preliminary data.</text>
</comment>
<protein>
    <submittedName>
        <fullName evidence="2">Uncharacterized protein</fullName>
    </submittedName>
</protein>
<dbReference type="RefSeq" id="WP_370718587.1">
    <property type="nucleotide sequence ID" value="NZ_JBGGTQ010000004.1"/>
</dbReference>
<keyword evidence="3" id="KW-1185">Reference proteome</keyword>
<name>A0ABV4I1J3_9ACTN</name>
<evidence type="ECO:0000313" key="2">
    <source>
        <dbReference type="EMBL" id="MEZ0492544.1"/>
    </source>
</evidence>
<evidence type="ECO:0000313" key="3">
    <source>
        <dbReference type="Proteomes" id="UP001566476"/>
    </source>
</evidence>